<evidence type="ECO:0000313" key="3">
    <source>
        <dbReference type="Proteomes" id="UP001412067"/>
    </source>
</evidence>
<dbReference type="PANTHER" id="PTHR31384:SF160">
    <property type="entry name" value="AUXIN RESPONSE FACTOR 16"/>
    <property type="match status" value="1"/>
</dbReference>
<evidence type="ECO:0000259" key="1">
    <source>
        <dbReference type="Pfam" id="PF06507"/>
    </source>
</evidence>
<feature type="domain" description="Auxin response factor" evidence="1">
    <location>
        <begin position="26"/>
        <end position="99"/>
    </location>
</feature>
<dbReference type="EMBL" id="JBBWWR010000005">
    <property type="protein sequence ID" value="KAK8967422.1"/>
    <property type="molecule type" value="Genomic_DNA"/>
</dbReference>
<organism evidence="2 3">
    <name type="scientific">Platanthera guangdongensis</name>
    <dbReference type="NCBI Taxonomy" id="2320717"/>
    <lineage>
        <taxon>Eukaryota</taxon>
        <taxon>Viridiplantae</taxon>
        <taxon>Streptophyta</taxon>
        <taxon>Embryophyta</taxon>
        <taxon>Tracheophyta</taxon>
        <taxon>Spermatophyta</taxon>
        <taxon>Magnoliopsida</taxon>
        <taxon>Liliopsida</taxon>
        <taxon>Asparagales</taxon>
        <taxon>Orchidaceae</taxon>
        <taxon>Orchidoideae</taxon>
        <taxon>Orchideae</taxon>
        <taxon>Orchidinae</taxon>
        <taxon>Platanthera</taxon>
    </lineage>
</organism>
<comment type="caution">
    <text evidence="2">The sequence shown here is derived from an EMBL/GenBank/DDBJ whole genome shotgun (WGS) entry which is preliminary data.</text>
</comment>
<reference evidence="2 3" key="1">
    <citation type="journal article" date="2022" name="Nat. Plants">
        <title>Genomes of leafy and leafless Platanthera orchids illuminate the evolution of mycoheterotrophy.</title>
        <authorList>
            <person name="Li M.H."/>
            <person name="Liu K.W."/>
            <person name="Li Z."/>
            <person name="Lu H.C."/>
            <person name="Ye Q.L."/>
            <person name="Zhang D."/>
            <person name="Wang J.Y."/>
            <person name="Li Y.F."/>
            <person name="Zhong Z.M."/>
            <person name="Liu X."/>
            <person name="Yu X."/>
            <person name="Liu D.K."/>
            <person name="Tu X.D."/>
            <person name="Liu B."/>
            <person name="Hao Y."/>
            <person name="Liao X.Y."/>
            <person name="Jiang Y.T."/>
            <person name="Sun W.H."/>
            <person name="Chen J."/>
            <person name="Chen Y.Q."/>
            <person name="Ai Y."/>
            <person name="Zhai J.W."/>
            <person name="Wu S.S."/>
            <person name="Zhou Z."/>
            <person name="Hsiao Y.Y."/>
            <person name="Wu W.L."/>
            <person name="Chen Y.Y."/>
            <person name="Lin Y.F."/>
            <person name="Hsu J.L."/>
            <person name="Li C.Y."/>
            <person name="Wang Z.W."/>
            <person name="Zhao X."/>
            <person name="Zhong W.Y."/>
            <person name="Ma X.K."/>
            <person name="Ma L."/>
            <person name="Huang J."/>
            <person name="Chen G.Z."/>
            <person name="Huang M.Z."/>
            <person name="Huang L."/>
            <person name="Peng D.H."/>
            <person name="Luo Y.B."/>
            <person name="Zou S.Q."/>
            <person name="Chen S.P."/>
            <person name="Lan S."/>
            <person name="Tsai W.C."/>
            <person name="Van de Peer Y."/>
            <person name="Liu Z.J."/>
        </authorList>
    </citation>
    <scope>NUCLEOTIDE SEQUENCE [LARGE SCALE GENOMIC DNA]</scope>
    <source>
        <strain evidence="2">Lor288</strain>
    </source>
</reference>
<dbReference type="InterPro" id="IPR036322">
    <property type="entry name" value="WD40_repeat_dom_sf"/>
</dbReference>
<name>A0ABR2MT84_9ASPA</name>
<dbReference type="InterPro" id="IPR010525">
    <property type="entry name" value="ARF_dom"/>
</dbReference>
<dbReference type="InterPro" id="IPR044835">
    <property type="entry name" value="ARF_plant"/>
</dbReference>
<proteinExistence type="predicted"/>
<sequence length="214" mass="23793">MEAITFAANGQPFEVVYYPRASTPEFCVKASAVRAAMTIQWCSGLRFKMAFETEDSSRISWFMGTISAAHFADPLRWPGSPWRLLQVSWDEPDLLQNVKISTENCLDSIPDDIYRHACVYTAEEALASCQKGKIRYWSINNGSCARVFKGGNAQMRFQPRSGRHLAAAAENIVAVLDVETQTRLHSLQDDSLHSVEFSAGLATPQQLVATSQLV</sequence>
<dbReference type="Pfam" id="PF06507">
    <property type="entry name" value="ARF_AD"/>
    <property type="match status" value="1"/>
</dbReference>
<gene>
    <name evidence="2" type="primary">ARF18</name>
    <name evidence="2" type="ORF">KSP40_PGU002144</name>
</gene>
<dbReference type="Gene3D" id="2.30.30.1040">
    <property type="match status" value="1"/>
</dbReference>
<dbReference type="Proteomes" id="UP001412067">
    <property type="component" value="Unassembled WGS sequence"/>
</dbReference>
<dbReference type="SUPFAM" id="SSF50978">
    <property type="entry name" value="WD40 repeat-like"/>
    <property type="match status" value="1"/>
</dbReference>
<dbReference type="Gene3D" id="2.130.10.10">
    <property type="entry name" value="YVTN repeat-like/Quinoprotein amine dehydrogenase"/>
    <property type="match status" value="1"/>
</dbReference>
<dbReference type="PANTHER" id="PTHR31384">
    <property type="entry name" value="AUXIN RESPONSE FACTOR 4-RELATED"/>
    <property type="match status" value="1"/>
</dbReference>
<keyword evidence="3" id="KW-1185">Reference proteome</keyword>
<accession>A0ABR2MT84</accession>
<evidence type="ECO:0000313" key="2">
    <source>
        <dbReference type="EMBL" id="KAK8967422.1"/>
    </source>
</evidence>
<dbReference type="InterPro" id="IPR015943">
    <property type="entry name" value="WD40/YVTN_repeat-like_dom_sf"/>
</dbReference>
<protein>
    <submittedName>
        <fullName evidence="2">Auxin response factor 18</fullName>
    </submittedName>
</protein>